<evidence type="ECO:0000256" key="4">
    <source>
        <dbReference type="ARBA" id="ARBA00022452"/>
    </source>
</evidence>
<protein>
    <submittedName>
        <fullName evidence="9">Outer membrane protein</fullName>
    </submittedName>
</protein>
<feature type="coiled-coil region" evidence="8">
    <location>
        <begin position="340"/>
        <end position="385"/>
    </location>
</feature>
<dbReference type="OrthoDB" id="9811587at2"/>
<dbReference type="AlphaFoldDB" id="A0A1H7QT61"/>
<dbReference type="Gene3D" id="1.20.1600.10">
    <property type="entry name" value="Outer membrane efflux proteins (OEP)"/>
    <property type="match status" value="1"/>
</dbReference>
<dbReference type="Proteomes" id="UP000198916">
    <property type="component" value="Unassembled WGS sequence"/>
</dbReference>
<evidence type="ECO:0000256" key="1">
    <source>
        <dbReference type="ARBA" id="ARBA00004442"/>
    </source>
</evidence>
<dbReference type="EMBL" id="FNZR01000006">
    <property type="protein sequence ID" value="SEL51200.1"/>
    <property type="molecule type" value="Genomic_DNA"/>
</dbReference>
<name>A0A1H7QT61_9SPHI</name>
<dbReference type="Pfam" id="PF02321">
    <property type="entry name" value="OEP"/>
    <property type="match status" value="2"/>
</dbReference>
<dbReference type="InterPro" id="IPR051906">
    <property type="entry name" value="TolC-like"/>
</dbReference>
<reference evidence="10" key="1">
    <citation type="submission" date="2016-10" db="EMBL/GenBank/DDBJ databases">
        <authorList>
            <person name="Varghese N."/>
            <person name="Submissions S."/>
        </authorList>
    </citation>
    <scope>NUCLEOTIDE SEQUENCE [LARGE SCALE GENOMIC DNA]</scope>
    <source>
        <strain evidence="10">Jip14</strain>
    </source>
</reference>
<keyword evidence="3" id="KW-0813">Transport</keyword>
<dbReference type="STRING" id="332977.SAMN05421740_10698"/>
<dbReference type="GO" id="GO:0015288">
    <property type="term" value="F:porin activity"/>
    <property type="evidence" value="ECO:0007669"/>
    <property type="project" value="TreeGrafter"/>
</dbReference>
<proteinExistence type="inferred from homology"/>
<evidence type="ECO:0000313" key="10">
    <source>
        <dbReference type="Proteomes" id="UP000198916"/>
    </source>
</evidence>
<evidence type="ECO:0000256" key="3">
    <source>
        <dbReference type="ARBA" id="ARBA00022448"/>
    </source>
</evidence>
<dbReference type="GO" id="GO:0015562">
    <property type="term" value="F:efflux transmembrane transporter activity"/>
    <property type="evidence" value="ECO:0007669"/>
    <property type="project" value="InterPro"/>
</dbReference>
<keyword evidence="8" id="KW-0175">Coiled coil</keyword>
<keyword evidence="4" id="KW-1134">Transmembrane beta strand</keyword>
<keyword evidence="10" id="KW-1185">Reference proteome</keyword>
<dbReference type="GO" id="GO:1990281">
    <property type="term" value="C:efflux pump complex"/>
    <property type="evidence" value="ECO:0007669"/>
    <property type="project" value="TreeGrafter"/>
</dbReference>
<evidence type="ECO:0000256" key="6">
    <source>
        <dbReference type="ARBA" id="ARBA00023136"/>
    </source>
</evidence>
<comment type="similarity">
    <text evidence="2">Belongs to the outer membrane factor (OMF) (TC 1.B.17) family.</text>
</comment>
<dbReference type="GO" id="GO:0009279">
    <property type="term" value="C:cell outer membrane"/>
    <property type="evidence" value="ECO:0007669"/>
    <property type="project" value="UniProtKB-SubCell"/>
</dbReference>
<accession>A0A1H7QT61</accession>
<dbReference type="SUPFAM" id="SSF56954">
    <property type="entry name" value="Outer membrane efflux proteins (OEP)"/>
    <property type="match status" value="1"/>
</dbReference>
<evidence type="ECO:0000256" key="5">
    <source>
        <dbReference type="ARBA" id="ARBA00022692"/>
    </source>
</evidence>
<evidence type="ECO:0000256" key="7">
    <source>
        <dbReference type="ARBA" id="ARBA00023237"/>
    </source>
</evidence>
<keyword evidence="6" id="KW-0472">Membrane</keyword>
<sequence>MFERIRYIICLGITLGMANQAATAQDTLTLERCIELALENNLEVQQSEIRTGTEGIYLRQAKHNLLPSLSANLGHSYSQGRFINPTTNQYVEENFMSGNQSLNSSLLLFDGLRMFRNITQQAHAYRAAQLEEQLAKEQTALDVTSAYIQALTARDIVFQIENQVEVTRQQVNRNTLLHQEGNIAPGTYYDLKGQYASELNQLNDAKNELNGSMIALFRLLNLPYNEATSLTSLQELPLSTAQASDANALYQTAAERLGIIKAADQRQKQAEFGLKAMRSAYFPTLSLGAGLSSNYSKDGRGSYYDQIQNNLGRSLSFSLSIPILSRFQVRNNVSLAKLNLLEAENIAQTRRNELQQTTNQVLFNLEAAKERYKNLVEQVQYYTESFRVAEVRFNAGAINSVDFLIAKNKMDNANASLVIARYQWHLRQRIVDYYNGEMALDY</sequence>
<evidence type="ECO:0000313" key="9">
    <source>
        <dbReference type="EMBL" id="SEL51200.1"/>
    </source>
</evidence>
<dbReference type="PANTHER" id="PTHR30026">
    <property type="entry name" value="OUTER MEMBRANE PROTEIN TOLC"/>
    <property type="match status" value="1"/>
</dbReference>
<dbReference type="PANTHER" id="PTHR30026:SF20">
    <property type="entry name" value="OUTER MEMBRANE PROTEIN TOLC"/>
    <property type="match status" value="1"/>
</dbReference>
<comment type="subcellular location">
    <subcellularLocation>
        <location evidence="1">Cell outer membrane</location>
    </subcellularLocation>
</comment>
<organism evidence="9 10">
    <name type="scientific">Parapedobacter koreensis</name>
    <dbReference type="NCBI Taxonomy" id="332977"/>
    <lineage>
        <taxon>Bacteria</taxon>
        <taxon>Pseudomonadati</taxon>
        <taxon>Bacteroidota</taxon>
        <taxon>Sphingobacteriia</taxon>
        <taxon>Sphingobacteriales</taxon>
        <taxon>Sphingobacteriaceae</taxon>
        <taxon>Parapedobacter</taxon>
    </lineage>
</organism>
<gene>
    <name evidence="9" type="ORF">SAMN05421740_10698</name>
</gene>
<evidence type="ECO:0000256" key="2">
    <source>
        <dbReference type="ARBA" id="ARBA00007613"/>
    </source>
</evidence>
<keyword evidence="7" id="KW-0998">Cell outer membrane</keyword>
<dbReference type="InterPro" id="IPR003423">
    <property type="entry name" value="OMP_efflux"/>
</dbReference>
<evidence type="ECO:0000256" key="8">
    <source>
        <dbReference type="SAM" id="Coils"/>
    </source>
</evidence>
<keyword evidence="5" id="KW-0812">Transmembrane</keyword>